<reference evidence="1 2" key="1">
    <citation type="journal article" date="2022" name="Plant J.">
        <title>Chromosome-level genome of Camellia lanceoleosa provides a valuable resource for understanding genome evolution and self-incompatibility.</title>
        <authorList>
            <person name="Gong W."/>
            <person name="Xiao S."/>
            <person name="Wang L."/>
            <person name="Liao Z."/>
            <person name="Chang Y."/>
            <person name="Mo W."/>
            <person name="Hu G."/>
            <person name="Li W."/>
            <person name="Zhao G."/>
            <person name="Zhu H."/>
            <person name="Hu X."/>
            <person name="Ji K."/>
            <person name="Xiang X."/>
            <person name="Song Q."/>
            <person name="Yuan D."/>
            <person name="Jin S."/>
            <person name="Zhang L."/>
        </authorList>
    </citation>
    <scope>NUCLEOTIDE SEQUENCE [LARGE SCALE GENOMIC DNA]</scope>
    <source>
        <strain evidence="1">SQ_2022a</strain>
    </source>
</reference>
<sequence length="588" mass="67229">MTHLPKLRISSVFKWVSLDSTGTNLRSSRTTLWATGYHIVQSVRFYRTKKSGPSGNDPDFDGSLTSDRENAAQLSRVAQQEAKAALLEYLHSTRSLCFMDAEFMSHNAPRFLGKLLKKVKNDTEIGRSLARFLRYHPINEFEPFFESIGLKPSEYSPFLPRNLMFLKDDAMLLENYHVLCNYGVARSNIGRIYKEATEVFKYDYGVLQLTLQAFEEMGLNKSSVIKFVSSCPDLLVGDMNKEFQKVLDKFKSIGIEYGWIEENLIEGNTYNCSHMLELLCLLTNMGCSEEQLGKLICQHPGLLFEASGSTAFSLIGFLLKFGSTKNEICSIFLQFPQVEVRAFVYNMRQCYHFLVKAEMEVQEIGRIVRAHPLLLGSCYLKKLNSLLANLNTGKKRLCDVIKENPLVLKEWVLGSTVKRLPDSGEELRSQMMKTKFLLDLGFVENSNEMRKALRVFRGKGGELHERFDCFVKAGLNRKDVSEIIRLAPQVLNQSKDVIQMKIDFLVNGLGYPPSSLLIFPAYVSYTIQRVKLRCSMYDWLKDQGKVDPKLALSTILSCSDKIFIRRFVNQHPTGPEVWEKLKKQIYPD</sequence>
<dbReference type="Proteomes" id="UP001060215">
    <property type="component" value="Chromosome 10"/>
</dbReference>
<protein>
    <submittedName>
        <fullName evidence="1">Uncharacterized protein</fullName>
    </submittedName>
</protein>
<gene>
    <name evidence="1" type="ORF">LOK49_LG10G02979</name>
</gene>
<accession>A0ACC0G940</accession>
<keyword evidence="2" id="KW-1185">Reference proteome</keyword>
<name>A0ACC0G940_9ERIC</name>
<dbReference type="EMBL" id="CM045767">
    <property type="protein sequence ID" value="KAI7997545.1"/>
    <property type="molecule type" value="Genomic_DNA"/>
</dbReference>
<evidence type="ECO:0000313" key="2">
    <source>
        <dbReference type="Proteomes" id="UP001060215"/>
    </source>
</evidence>
<organism evidence="1 2">
    <name type="scientific">Camellia lanceoleosa</name>
    <dbReference type="NCBI Taxonomy" id="1840588"/>
    <lineage>
        <taxon>Eukaryota</taxon>
        <taxon>Viridiplantae</taxon>
        <taxon>Streptophyta</taxon>
        <taxon>Embryophyta</taxon>
        <taxon>Tracheophyta</taxon>
        <taxon>Spermatophyta</taxon>
        <taxon>Magnoliopsida</taxon>
        <taxon>eudicotyledons</taxon>
        <taxon>Gunneridae</taxon>
        <taxon>Pentapetalae</taxon>
        <taxon>asterids</taxon>
        <taxon>Ericales</taxon>
        <taxon>Theaceae</taxon>
        <taxon>Camellia</taxon>
    </lineage>
</organism>
<proteinExistence type="predicted"/>
<comment type="caution">
    <text evidence="1">The sequence shown here is derived from an EMBL/GenBank/DDBJ whole genome shotgun (WGS) entry which is preliminary data.</text>
</comment>
<evidence type="ECO:0000313" key="1">
    <source>
        <dbReference type="EMBL" id="KAI7997545.1"/>
    </source>
</evidence>